<dbReference type="SUPFAM" id="SSF51735">
    <property type="entry name" value="NAD(P)-binding Rossmann-fold domains"/>
    <property type="match status" value="1"/>
</dbReference>
<evidence type="ECO:0000313" key="4">
    <source>
        <dbReference type="EMBL" id="MBB5957427.1"/>
    </source>
</evidence>
<organism evidence="4 5">
    <name type="scientific">Saccharothrix tamanrassetensis</name>
    <dbReference type="NCBI Taxonomy" id="1051531"/>
    <lineage>
        <taxon>Bacteria</taxon>
        <taxon>Bacillati</taxon>
        <taxon>Actinomycetota</taxon>
        <taxon>Actinomycetes</taxon>
        <taxon>Pseudonocardiales</taxon>
        <taxon>Pseudonocardiaceae</taxon>
        <taxon>Saccharothrix</taxon>
    </lineage>
</organism>
<dbReference type="EMBL" id="JACHJN010000006">
    <property type="protein sequence ID" value="MBB5957427.1"/>
    <property type="molecule type" value="Genomic_DNA"/>
</dbReference>
<dbReference type="AlphaFoldDB" id="A0A841CMW5"/>
<evidence type="ECO:0000313" key="5">
    <source>
        <dbReference type="Proteomes" id="UP000547510"/>
    </source>
</evidence>
<gene>
    <name evidence="4" type="ORF">FHS29_004022</name>
</gene>
<dbReference type="Proteomes" id="UP000547510">
    <property type="component" value="Unassembled WGS sequence"/>
</dbReference>
<protein>
    <submittedName>
        <fullName evidence="4">NAD(P)-dependent dehydrogenase (Short-subunit alcohol dehydrogenase family)</fullName>
    </submittedName>
</protein>
<dbReference type="PANTHER" id="PTHR44196:SF1">
    <property type="entry name" value="DEHYDROGENASE_REDUCTASE SDR FAMILY MEMBER 7B"/>
    <property type="match status" value="1"/>
</dbReference>
<dbReference type="GO" id="GO:0016020">
    <property type="term" value="C:membrane"/>
    <property type="evidence" value="ECO:0007669"/>
    <property type="project" value="TreeGrafter"/>
</dbReference>
<comment type="similarity">
    <text evidence="1">Belongs to the short-chain dehydrogenases/reductases (SDR) family.</text>
</comment>
<proteinExistence type="inferred from homology"/>
<evidence type="ECO:0000256" key="2">
    <source>
        <dbReference type="ARBA" id="ARBA00023002"/>
    </source>
</evidence>
<reference evidence="4 5" key="1">
    <citation type="submission" date="2020-08" db="EMBL/GenBank/DDBJ databases">
        <title>Genomic Encyclopedia of Type Strains, Phase III (KMG-III): the genomes of soil and plant-associated and newly described type strains.</title>
        <authorList>
            <person name="Whitman W."/>
        </authorList>
    </citation>
    <scope>NUCLEOTIDE SEQUENCE [LARGE SCALE GENOMIC DNA]</scope>
    <source>
        <strain evidence="4 5">CECT 8640</strain>
    </source>
</reference>
<dbReference type="Pfam" id="PF00106">
    <property type="entry name" value="adh_short"/>
    <property type="match status" value="1"/>
</dbReference>
<name>A0A841CMW5_9PSEU</name>
<dbReference type="Gene3D" id="3.40.50.720">
    <property type="entry name" value="NAD(P)-binding Rossmann-like Domain"/>
    <property type="match status" value="1"/>
</dbReference>
<accession>A0A841CMW5</accession>
<sequence length="242" mass="26019">MNDTPLRHAVFGRTVLLVGTACGVTEAATRCLARVGAKVLVATHLADQPVAPAREPGGPVSVYRVDHATPVAMRMLANQVLDEHDDLDLVIHNAGTPPRRPATQPCRPTHGPQHPINTHYVGPSTLIRSLLPAMRTGNAHLINISPAHVRLPVPAAWGGRRASQAAFDVWFRSLTPATHDPGFTTTSIYRGLIGTRTGGTGSLWARSPDRVHAEAVTMICDAITLRPRQIAPWWVGSADPVR</sequence>
<feature type="region of interest" description="Disordered" evidence="3">
    <location>
        <begin position="95"/>
        <end position="119"/>
    </location>
</feature>
<evidence type="ECO:0000256" key="1">
    <source>
        <dbReference type="ARBA" id="ARBA00006484"/>
    </source>
</evidence>
<comment type="caution">
    <text evidence="4">The sequence shown here is derived from an EMBL/GenBank/DDBJ whole genome shotgun (WGS) entry which is preliminary data.</text>
</comment>
<dbReference type="GO" id="GO:0016491">
    <property type="term" value="F:oxidoreductase activity"/>
    <property type="evidence" value="ECO:0007669"/>
    <property type="project" value="UniProtKB-KW"/>
</dbReference>
<dbReference type="PANTHER" id="PTHR44196">
    <property type="entry name" value="DEHYDROGENASE/REDUCTASE SDR FAMILY MEMBER 7B"/>
    <property type="match status" value="1"/>
</dbReference>
<keyword evidence="5" id="KW-1185">Reference proteome</keyword>
<evidence type="ECO:0000256" key="3">
    <source>
        <dbReference type="SAM" id="MobiDB-lite"/>
    </source>
</evidence>
<dbReference type="InterPro" id="IPR002347">
    <property type="entry name" value="SDR_fam"/>
</dbReference>
<keyword evidence="2" id="KW-0560">Oxidoreductase</keyword>
<dbReference type="InterPro" id="IPR036291">
    <property type="entry name" value="NAD(P)-bd_dom_sf"/>
</dbReference>